<dbReference type="GO" id="GO:0008610">
    <property type="term" value="P:lipid biosynthetic process"/>
    <property type="evidence" value="ECO:0007669"/>
    <property type="project" value="InterPro"/>
</dbReference>
<dbReference type="PANTHER" id="PTHR43667:SF1">
    <property type="entry name" value="CYCLOPROPANE-FATTY-ACYL-PHOSPHOLIPID SYNTHASE"/>
    <property type="match status" value="1"/>
</dbReference>
<dbReference type="GO" id="GO:0008168">
    <property type="term" value="F:methyltransferase activity"/>
    <property type="evidence" value="ECO:0007669"/>
    <property type="project" value="UniProtKB-KW"/>
</dbReference>
<evidence type="ECO:0000256" key="5">
    <source>
        <dbReference type="ARBA" id="ARBA00023098"/>
    </source>
</evidence>
<dbReference type="Gene3D" id="3.40.50.150">
    <property type="entry name" value="Vaccinia Virus protein VP39"/>
    <property type="match status" value="1"/>
</dbReference>
<accession>A0A3G4ZNZ5</accession>
<evidence type="ECO:0000313" key="6">
    <source>
        <dbReference type="EMBL" id="AYV76588.1"/>
    </source>
</evidence>
<dbReference type="InterPro" id="IPR029063">
    <property type="entry name" value="SAM-dependent_MTases_sf"/>
</dbReference>
<dbReference type="Pfam" id="PF02353">
    <property type="entry name" value="CMAS"/>
    <property type="match status" value="1"/>
</dbReference>
<gene>
    <name evidence="6" type="ORF">Terrestrivirus9_25</name>
</gene>
<evidence type="ECO:0000256" key="3">
    <source>
        <dbReference type="ARBA" id="ARBA00022679"/>
    </source>
</evidence>
<evidence type="ECO:0000256" key="1">
    <source>
        <dbReference type="ARBA" id="ARBA00010815"/>
    </source>
</evidence>
<dbReference type="SUPFAM" id="SSF53335">
    <property type="entry name" value="S-adenosyl-L-methionine-dependent methyltransferases"/>
    <property type="match status" value="1"/>
</dbReference>
<keyword evidence="3" id="KW-0808">Transferase</keyword>
<comment type="similarity">
    <text evidence="1">Belongs to the CFA/CMAS family.</text>
</comment>
<keyword evidence="2" id="KW-0489">Methyltransferase</keyword>
<dbReference type="CDD" id="cd02440">
    <property type="entry name" value="AdoMet_MTases"/>
    <property type="match status" value="1"/>
</dbReference>
<name>A0A3G4ZNZ5_9VIRU</name>
<organism evidence="6">
    <name type="scientific">Terrestrivirus sp</name>
    <dbReference type="NCBI Taxonomy" id="2487775"/>
    <lineage>
        <taxon>Viruses</taxon>
        <taxon>Varidnaviria</taxon>
        <taxon>Bamfordvirae</taxon>
        <taxon>Nucleocytoviricota</taxon>
        <taxon>Megaviricetes</taxon>
        <taxon>Imitervirales</taxon>
        <taxon>Mimiviridae</taxon>
        <taxon>Klosneuvirinae</taxon>
    </lineage>
</organism>
<evidence type="ECO:0000256" key="4">
    <source>
        <dbReference type="ARBA" id="ARBA00022691"/>
    </source>
</evidence>
<dbReference type="InterPro" id="IPR003333">
    <property type="entry name" value="CMAS"/>
</dbReference>
<proteinExistence type="inferred from homology"/>
<dbReference type="NCBIfam" id="NF008686">
    <property type="entry name" value="PRK11705.1"/>
    <property type="match status" value="1"/>
</dbReference>
<dbReference type="EMBL" id="MK071987">
    <property type="protein sequence ID" value="AYV76588.1"/>
    <property type="molecule type" value="Genomic_DNA"/>
</dbReference>
<evidence type="ECO:0000256" key="2">
    <source>
        <dbReference type="ARBA" id="ARBA00022603"/>
    </source>
</evidence>
<protein>
    <submittedName>
        <fullName evidence="6">Cyclopropane-fatty-acyl-phospholipid synthase</fullName>
    </submittedName>
</protein>
<keyword evidence="5" id="KW-0443">Lipid metabolism</keyword>
<reference evidence="6" key="1">
    <citation type="submission" date="2018-10" db="EMBL/GenBank/DDBJ databases">
        <title>Hidden diversity of soil giant viruses.</title>
        <authorList>
            <person name="Schulz F."/>
            <person name="Alteio L."/>
            <person name="Goudeau D."/>
            <person name="Ryan E.M."/>
            <person name="Malmstrom R.R."/>
            <person name="Blanchard J."/>
            <person name="Woyke T."/>
        </authorList>
    </citation>
    <scope>NUCLEOTIDE SEQUENCE</scope>
    <source>
        <strain evidence="6">TEV1</strain>
    </source>
</reference>
<sequence length="406" mass="47384">MWKFLEGIILFLFNLIGFDPLKKINKLIKDNNIDIEINGNKKHDIKINHPRCLYKIALGDPELVVGETYMDKEWDSNDLEGTITAIYKSKVFSNLDNKTNFYKLFTKLFNMQNITRSKQVGTQHYDIGNDLYEAILDPNMQYSCGYWKNASSLEEAQNNKLDLLCRKLDLPDSDSNEPIRILDIGCGFGSLAKFISDKYKDKHIEITGLSISKEQIKYAENKFNANKESRITILFKDYRDFCNDKDNYKKFDRVISVGMFEHVGYKNYTTYFECAHNVLKDDGLFVLHTIGSGTSVTYANRWIDKYIFPNGMLPSVTQIGSAIEGKFIMEDWCNFGDYYADTLQVWLERSEKFFQTTTNPIYTERFQRMWKLYLVSSKVNFRTRNIHLWQLVLSPKGIKGVIERQS</sequence>
<dbReference type="PIRSF" id="PIRSF003085">
    <property type="entry name" value="CMAS"/>
    <property type="match status" value="1"/>
</dbReference>
<dbReference type="GO" id="GO:0032259">
    <property type="term" value="P:methylation"/>
    <property type="evidence" value="ECO:0007669"/>
    <property type="project" value="UniProtKB-KW"/>
</dbReference>
<dbReference type="InterPro" id="IPR050723">
    <property type="entry name" value="CFA/CMAS"/>
</dbReference>
<dbReference type="PANTHER" id="PTHR43667">
    <property type="entry name" value="CYCLOPROPANE-FATTY-ACYL-PHOSPHOLIPID SYNTHASE"/>
    <property type="match status" value="1"/>
</dbReference>
<keyword evidence="4" id="KW-0949">S-adenosyl-L-methionine</keyword>